<dbReference type="AlphaFoldDB" id="A0A2S7N446"/>
<accession>A0A2S7N446</accession>
<sequence length="83" mass="9584">MMIVCRVLLFDCSGKKGSIRTVKQAAEATEEKAETGSRFQMCQRKRKQRIIRRLPQEKWGINAEARLAPLTLLFIFPELKDFG</sequence>
<evidence type="ECO:0000313" key="2">
    <source>
        <dbReference type="Proteomes" id="UP000239663"/>
    </source>
</evidence>
<dbReference type="Proteomes" id="UP000239663">
    <property type="component" value="Unassembled WGS sequence"/>
</dbReference>
<name>A0A2S7N446_9BACI</name>
<reference evidence="1 2" key="1">
    <citation type="submission" date="2017-12" db="EMBL/GenBank/DDBJ databases">
        <title>Taxonomic description and draft genome of Pradoshia cofamensis Gen. nov., sp. nov., a thermotolerant bacillale isolated from anterior gut of earthworm Eisenia fetida.</title>
        <authorList>
            <person name="Saha T."/>
            <person name="Chakraborty R."/>
        </authorList>
    </citation>
    <scope>NUCLEOTIDE SEQUENCE [LARGE SCALE GENOMIC DNA]</scope>
    <source>
        <strain evidence="1 2">EAG3</strain>
    </source>
</reference>
<gene>
    <name evidence="1" type="ORF">CYL18_02600</name>
</gene>
<keyword evidence="2" id="KW-1185">Reference proteome</keyword>
<evidence type="ECO:0000313" key="1">
    <source>
        <dbReference type="EMBL" id="PQD96797.1"/>
    </source>
</evidence>
<protein>
    <submittedName>
        <fullName evidence="1">Uncharacterized protein</fullName>
    </submittedName>
</protein>
<proteinExistence type="predicted"/>
<dbReference type="EMBL" id="PKOZ01000001">
    <property type="protein sequence ID" value="PQD96797.1"/>
    <property type="molecule type" value="Genomic_DNA"/>
</dbReference>
<comment type="caution">
    <text evidence="1">The sequence shown here is derived from an EMBL/GenBank/DDBJ whole genome shotgun (WGS) entry which is preliminary data.</text>
</comment>
<organism evidence="1 2">
    <name type="scientific">Pradoshia eiseniae</name>
    <dbReference type="NCBI Taxonomy" id="2064768"/>
    <lineage>
        <taxon>Bacteria</taxon>
        <taxon>Bacillati</taxon>
        <taxon>Bacillota</taxon>
        <taxon>Bacilli</taxon>
        <taxon>Bacillales</taxon>
        <taxon>Bacillaceae</taxon>
        <taxon>Pradoshia</taxon>
    </lineage>
</organism>